<evidence type="ECO:0000313" key="1">
    <source>
        <dbReference type="EMBL" id="JAI02273.1"/>
    </source>
</evidence>
<name>A0A0E9XHS8_ANGAN</name>
<sequence>MAHRNPINWHGHDMIPLHRADILFHCFDCTCPHDNQVDIGSISALHTPHIHLGTALFSCGYYHDRFFLLLCTERANFQVTQSI</sequence>
<reference evidence="1" key="2">
    <citation type="journal article" date="2015" name="Fish Shellfish Immunol.">
        <title>Early steps in the European eel (Anguilla anguilla)-Vibrio vulnificus interaction in the gills: Role of the RtxA13 toxin.</title>
        <authorList>
            <person name="Callol A."/>
            <person name="Pajuelo D."/>
            <person name="Ebbesson L."/>
            <person name="Teles M."/>
            <person name="MacKenzie S."/>
            <person name="Amaro C."/>
        </authorList>
    </citation>
    <scope>NUCLEOTIDE SEQUENCE</scope>
</reference>
<dbReference type="AlphaFoldDB" id="A0A0E9XHS8"/>
<dbReference type="EMBL" id="GBXM01006305">
    <property type="protein sequence ID" value="JAI02273.1"/>
    <property type="molecule type" value="Transcribed_RNA"/>
</dbReference>
<proteinExistence type="predicted"/>
<protein>
    <submittedName>
        <fullName evidence="1">Uncharacterized protein</fullName>
    </submittedName>
</protein>
<accession>A0A0E9XHS8</accession>
<reference evidence="1" key="1">
    <citation type="submission" date="2014-11" db="EMBL/GenBank/DDBJ databases">
        <authorList>
            <person name="Amaro Gonzalez C."/>
        </authorList>
    </citation>
    <scope>NUCLEOTIDE SEQUENCE</scope>
</reference>
<organism evidence="1">
    <name type="scientific">Anguilla anguilla</name>
    <name type="common">European freshwater eel</name>
    <name type="synonym">Muraena anguilla</name>
    <dbReference type="NCBI Taxonomy" id="7936"/>
    <lineage>
        <taxon>Eukaryota</taxon>
        <taxon>Metazoa</taxon>
        <taxon>Chordata</taxon>
        <taxon>Craniata</taxon>
        <taxon>Vertebrata</taxon>
        <taxon>Euteleostomi</taxon>
        <taxon>Actinopterygii</taxon>
        <taxon>Neopterygii</taxon>
        <taxon>Teleostei</taxon>
        <taxon>Anguilliformes</taxon>
        <taxon>Anguillidae</taxon>
        <taxon>Anguilla</taxon>
    </lineage>
</organism>